<proteinExistence type="predicted"/>
<feature type="chain" id="PRO_5046690605" description="Secreted protein" evidence="1">
    <location>
        <begin position="16"/>
        <end position="130"/>
    </location>
</feature>
<evidence type="ECO:0000313" key="3">
    <source>
        <dbReference type="Proteomes" id="UP000659223"/>
    </source>
</evidence>
<evidence type="ECO:0000313" key="2">
    <source>
        <dbReference type="EMBL" id="GGX85085.1"/>
    </source>
</evidence>
<dbReference type="EMBL" id="BMUT01000006">
    <property type="protein sequence ID" value="GGX85085.1"/>
    <property type="molecule type" value="Genomic_DNA"/>
</dbReference>
<reference evidence="3" key="1">
    <citation type="journal article" date="2019" name="Int. J. Syst. Evol. Microbiol.">
        <title>The Global Catalogue of Microorganisms (GCM) 10K type strain sequencing project: providing services to taxonomists for standard genome sequencing and annotation.</title>
        <authorList>
            <consortium name="The Broad Institute Genomics Platform"/>
            <consortium name="The Broad Institute Genome Sequencing Center for Infectious Disease"/>
            <person name="Wu L."/>
            <person name="Ma J."/>
        </authorList>
    </citation>
    <scope>NUCLEOTIDE SEQUENCE [LARGE SCALE GENOMIC DNA]</scope>
    <source>
        <strain evidence="3">JCM 4586</strain>
    </source>
</reference>
<organism evidence="2 3">
    <name type="scientific">Streptomyces hiroshimensis</name>
    <dbReference type="NCBI Taxonomy" id="66424"/>
    <lineage>
        <taxon>Bacteria</taxon>
        <taxon>Bacillati</taxon>
        <taxon>Actinomycetota</taxon>
        <taxon>Actinomycetes</taxon>
        <taxon>Kitasatosporales</taxon>
        <taxon>Streptomycetaceae</taxon>
        <taxon>Streptomyces</taxon>
    </lineage>
</organism>
<comment type="caution">
    <text evidence="2">The sequence shown here is derived from an EMBL/GenBank/DDBJ whole genome shotgun (WGS) entry which is preliminary data.</text>
</comment>
<dbReference type="Proteomes" id="UP000659223">
    <property type="component" value="Unassembled WGS sequence"/>
</dbReference>
<sequence length="130" mass="13354">MILASALLISGAATATTTATATAATAVPEETQSSAEQSAVAEVLVGDWCGGLDSAPEGHWTYSFSRDGKFVARNRQIGVAVGVVATSGHTMQVLFQGRTAPVVSTWQVSPGPTGEILLINDISYVRGACD</sequence>
<gene>
    <name evidence="2" type="ORF">GCM10010324_33510</name>
</gene>
<dbReference type="RefSeq" id="WP_190022459.1">
    <property type="nucleotide sequence ID" value="NZ_BMUT01000006.1"/>
</dbReference>
<keyword evidence="3" id="KW-1185">Reference proteome</keyword>
<evidence type="ECO:0008006" key="4">
    <source>
        <dbReference type="Google" id="ProtNLM"/>
    </source>
</evidence>
<evidence type="ECO:0000256" key="1">
    <source>
        <dbReference type="SAM" id="SignalP"/>
    </source>
</evidence>
<name>A0ABQ2YIS3_9ACTN</name>
<keyword evidence="1" id="KW-0732">Signal</keyword>
<feature type="signal peptide" evidence="1">
    <location>
        <begin position="1"/>
        <end position="15"/>
    </location>
</feature>
<accession>A0ABQ2YIS3</accession>
<protein>
    <recommendedName>
        <fullName evidence="4">Secreted protein</fullName>
    </recommendedName>
</protein>